<evidence type="ECO:0000259" key="1">
    <source>
        <dbReference type="Pfam" id="PF01408"/>
    </source>
</evidence>
<accession>A0A0N8KQF0</accession>
<dbReference type="InterPro" id="IPR000683">
    <property type="entry name" value="Gfo/Idh/MocA-like_OxRdtase_N"/>
</dbReference>
<protein>
    <submittedName>
        <fullName evidence="3">Inositol 2-dehydrogenase/D-chiro-inositol 3-dehydrogenase</fullName>
        <ecNumber evidence="3">1.1.1.18</ecNumber>
    </submittedName>
</protein>
<dbReference type="SUPFAM" id="SSF51735">
    <property type="entry name" value="NAD(P)-binding Rossmann-fold domains"/>
    <property type="match status" value="1"/>
</dbReference>
<dbReference type="PATRIC" id="fig|1719120.3.peg.3777"/>
<dbReference type="GO" id="GO:0000166">
    <property type="term" value="F:nucleotide binding"/>
    <property type="evidence" value="ECO:0007669"/>
    <property type="project" value="InterPro"/>
</dbReference>
<organism evidence="3 4">
    <name type="scientific">Candidatus Methanoperedens nitratireducens</name>
    <dbReference type="NCBI Taxonomy" id="1392998"/>
    <lineage>
        <taxon>Archaea</taxon>
        <taxon>Methanobacteriati</taxon>
        <taxon>Methanobacteriota</taxon>
        <taxon>Stenosarchaea group</taxon>
        <taxon>Methanomicrobia</taxon>
        <taxon>Methanosarcinales</taxon>
        <taxon>ANME-2 cluster</taxon>
        <taxon>Candidatus Methanoperedentaceae</taxon>
        <taxon>Candidatus Methanoperedens</taxon>
    </lineage>
</organism>
<dbReference type="EMBL" id="LKCM01000281">
    <property type="protein sequence ID" value="KPQ41954.1"/>
    <property type="molecule type" value="Genomic_DNA"/>
</dbReference>
<dbReference type="Proteomes" id="UP000050360">
    <property type="component" value="Unassembled WGS sequence"/>
</dbReference>
<keyword evidence="3" id="KW-0560">Oxidoreductase</keyword>
<dbReference type="GO" id="GO:0050112">
    <property type="term" value="F:inositol 2-dehydrogenase (NAD+) activity"/>
    <property type="evidence" value="ECO:0007669"/>
    <property type="project" value="UniProtKB-EC"/>
</dbReference>
<evidence type="ECO:0000313" key="4">
    <source>
        <dbReference type="Proteomes" id="UP000050360"/>
    </source>
</evidence>
<dbReference type="Gene3D" id="3.30.360.10">
    <property type="entry name" value="Dihydrodipicolinate Reductase, domain 2"/>
    <property type="match status" value="1"/>
</dbReference>
<feature type="domain" description="Gfo/Idh/MocA-like oxidoreductase N-terminal" evidence="1">
    <location>
        <begin position="2"/>
        <end position="106"/>
    </location>
</feature>
<dbReference type="PANTHER" id="PTHR43377">
    <property type="entry name" value="BILIVERDIN REDUCTASE A"/>
    <property type="match status" value="1"/>
</dbReference>
<dbReference type="SUPFAM" id="SSF55347">
    <property type="entry name" value="Glyceraldehyde-3-phosphate dehydrogenase-like, C-terminal domain"/>
    <property type="match status" value="1"/>
</dbReference>
<evidence type="ECO:0000313" key="3">
    <source>
        <dbReference type="EMBL" id="KPQ41954.1"/>
    </source>
</evidence>
<dbReference type="Pfam" id="PF22725">
    <property type="entry name" value="GFO_IDH_MocA_C3"/>
    <property type="match status" value="1"/>
</dbReference>
<dbReference type="PANTHER" id="PTHR43377:SF1">
    <property type="entry name" value="BILIVERDIN REDUCTASE A"/>
    <property type="match status" value="1"/>
</dbReference>
<feature type="domain" description="GFO/IDH/MocA-like oxidoreductase" evidence="2">
    <location>
        <begin position="124"/>
        <end position="245"/>
    </location>
</feature>
<gene>
    <name evidence="3" type="primary">iolG</name>
    <name evidence="3" type="ORF">MPEBLZ_03480</name>
</gene>
<evidence type="ECO:0000259" key="2">
    <source>
        <dbReference type="Pfam" id="PF22725"/>
    </source>
</evidence>
<dbReference type="Pfam" id="PF01408">
    <property type="entry name" value="GFO_IDH_MocA"/>
    <property type="match status" value="1"/>
</dbReference>
<reference evidence="3 4" key="1">
    <citation type="submission" date="2015-09" db="EMBL/GenBank/DDBJ databases">
        <title>A metagenomics-based metabolic model of nitrate-dependent anaerobic oxidation of methane by Methanoperedens-like archaea.</title>
        <authorList>
            <person name="Arshad A."/>
            <person name="Speth D.R."/>
            <person name="De Graaf R.M."/>
            <person name="Op Den Camp H.J."/>
            <person name="Jetten M.S."/>
            <person name="Welte C.U."/>
        </authorList>
    </citation>
    <scope>NUCLEOTIDE SEQUENCE [LARGE SCALE GENOMIC DNA]</scope>
</reference>
<dbReference type="InterPro" id="IPR051450">
    <property type="entry name" value="Gfo/Idh/MocA_Oxidoreductases"/>
</dbReference>
<dbReference type="InterPro" id="IPR055170">
    <property type="entry name" value="GFO_IDH_MocA-like_dom"/>
</dbReference>
<dbReference type="Gene3D" id="3.40.50.720">
    <property type="entry name" value="NAD(P)-binding Rossmann-like Domain"/>
    <property type="match status" value="1"/>
</dbReference>
<dbReference type="AlphaFoldDB" id="A0A0N8KQF0"/>
<dbReference type="EC" id="1.1.1.18" evidence="3"/>
<name>A0A0N8KQF0_9EURY</name>
<comment type="caution">
    <text evidence="3">The sequence shown here is derived from an EMBL/GenBank/DDBJ whole genome shotgun (WGS) entry which is preliminary data.</text>
</comment>
<sequence length="325" mass="37407">MKFLIIGLGSMGKRRIRCLKNLGFEDIIGFDLKESRRKEAEDKYAINTIEDIKRLNFSEINALIISTPPDKHNEYIRLAIEKKKPAFVEASVVLEGLEESNKLAKKEKIFIAPSCTMEFHPAIKDIRKIVKSGDFGKVTNFSYHSGQYLPDWHPWENVKDYYVSKKETGGGREIVPFELTWIVDIVGFPKKIIGFHGKTMDIGAEIDDSYAISLDFGNSYGNMTIDVVSRYATRSLILNMEQGQIVWRWDENTVKLYDAINQRWIYYNYPVGPAIEGYNRNISDNMYIDEINSFIDNLNGKGKFPNSLDEDIKILKLLNDVESKF</sequence>
<dbReference type="InterPro" id="IPR036291">
    <property type="entry name" value="NAD(P)-bd_dom_sf"/>
</dbReference>
<proteinExistence type="predicted"/>